<proteinExistence type="predicted"/>
<dbReference type="Proteomes" id="UP000237481">
    <property type="component" value="Unassembled WGS sequence"/>
</dbReference>
<dbReference type="EMBL" id="PKSG01000165">
    <property type="protein sequence ID" value="POR38167.1"/>
    <property type="molecule type" value="Genomic_DNA"/>
</dbReference>
<protein>
    <submittedName>
        <fullName evidence="2">Uncharacterized protein</fullName>
    </submittedName>
</protein>
<evidence type="ECO:0000313" key="2">
    <source>
        <dbReference type="EMBL" id="POR38167.1"/>
    </source>
</evidence>
<sequence>MDPFQKLPPEIRHQILLQTEARQELVNMSHASPAMFLQRVDHLSRTIHAHLRRMDFCDDLLQDAMAIVLFPKGSNDEEDGEENQCNRVHRHLKQWAAKGLPNPIPDFHICIMDKLDSLCLRLDNCIKDFLWKATSSHLRQAYIHLPEWAHPSWHANIRNLPPRPEHEVDLGSLSRGERQRILKAFLRYEILAKLIRPQPHGPHVRRVGKPMSSVPAWDWNVLDRYEGRSSEVWEIEGILCVFEYFRALYGAISARFDGIPAGLLESSAGWLSMMADDLEKSLPTLSYSDDMNSGLQASFFIKNSRGPLMLTWVGTVPPGRFIDMLALGGVDQAAHVLLSGKDYSERFFDHAAAKAAKTNMLWDLRGLGLLPRNWKRSWNETAILGPGAWRRPNLRELYTSHDRCWGPPGALFCTYRQRAWAFFDDERLYPDTCRFHTLQEVEWMCGEADEELHPEPRTEPEPPRRQESQQQIKEACENPDMWLLSPTAAYIKGKKS</sequence>
<evidence type="ECO:0000313" key="3">
    <source>
        <dbReference type="Proteomes" id="UP000237481"/>
    </source>
</evidence>
<accession>A0A2S4L6X9</accession>
<feature type="compositionally biased region" description="Basic and acidic residues" evidence="1">
    <location>
        <begin position="451"/>
        <end position="467"/>
    </location>
</feature>
<gene>
    <name evidence="2" type="ORF">TPAR_01647</name>
</gene>
<comment type="caution">
    <text evidence="2">The sequence shown here is derived from an EMBL/GenBank/DDBJ whole genome shotgun (WGS) entry which is preliminary data.</text>
</comment>
<dbReference type="OrthoDB" id="4636359at2759"/>
<organism evidence="2 3">
    <name type="scientific">Tolypocladium paradoxum</name>
    <dbReference type="NCBI Taxonomy" id="94208"/>
    <lineage>
        <taxon>Eukaryota</taxon>
        <taxon>Fungi</taxon>
        <taxon>Dikarya</taxon>
        <taxon>Ascomycota</taxon>
        <taxon>Pezizomycotina</taxon>
        <taxon>Sordariomycetes</taxon>
        <taxon>Hypocreomycetidae</taxon>
        <taxon>Hypocreales</taxon>
        <taxon>Ophiocordycipitaceae</taxon>
        <taxon>Tolypocladium</taxon>
    </lineage>
</organism>
<keyword evidence="3" id="KW-1185">Reference proteome</keyword>
<feature type="region of interest" description="Disordered" evidence="1">
    <location>
        <begin position="449"/>
        <end position="477"/>
    </location>
</feature>
<evidence type="ECO:0000256" key="1">
    <source>
        <dbReference type="SAM" id="MobiDB-lite"/>
    </source>
</evidence>
<name>A0A2S4L6X9_9HYPO</name>
<dbReference type="AlphaFoldDB" id="A0A2S4L6X9"/>
<reference evidence="2 3" key="1">
    <citation type="submission" date="2018-01" db="EMBL/GenBank/DDBJ databases">
        <title>Harnessing the power of phylogenomics to disentangle the directionality and signatures of interkingdom host jumping in the parasitic fungal genus Tolypocladium.</title>
        <authorList>
            <person name="Quandt C.A."/>
            <person name="Patterson W."/>
            <person name="Spatafora J.W."/>
        </authorList>
    </citation>
    <scope>NUCLEOTIDE SEQUENCE [LARGE SCALE GENOMIC DNA]</scope>
    <source>
        <strain evidence="2 3">NRBC 100945</strain>
    </source>
</reference>